<name>A0A933GMN1_UNCTE</name>
<proteinExistence type="predicted"/>
<evidence type="ECO:0000313" key="2">
    <source>
        <dbReference type="Proteomes" id="UP000772181"/>
    </source>
</evidence>
<protein>
    <submittedName>
        <fullName evidence="1">Uncharacterized protein</fullName>
    </submittedName>
</protein>
<dbReference type="Proteomes" id="UP000772181">
    <property type="component" value="Unassembled WGS sequence"/>
</dbReference>
<accession>A0A933GMN1</accession>
<dbReference type="EMBL" id="JACQWF010000376">
    <property type="protein sequence ID" value="MBI4596412.1"/>
    <property type="molecule type" value="Genomic_DNA"/>
</dbReference>
<dbReference type="AlphaFoldDB" id="A0A933GMN1"/>
<sequence>MNDELESLVVSGKDIDRKLVAQILSPYVKLDKDVSNIRPLEGWNTLKAYEKILVYLLSRKAMVALDFGLPSEGASAGEAARDTGLKTGTVNPALRGLLDDRLVDQGKDNRYFIPNHAIEKVKAILSRQ</sequence>
<reference evidence="1" key="1">
    <citation type="submission" date="2020-07" db="EMBL/GenBank/DDBJ databases">
        <title>Huge and variable diversity of episymbiotic CPR bacteria and DPANN archaea in groundwater ecosystems.</title>
        <authorList>
            <person name="He C.Y."/>
            <person name="Keren R."/>
            <person name="Whittaker M."/>
            <person name="Farag I.F."/>
            <person name="Doudna J."/>
            <person name="Cate J.H.D."/>
            <person name="Banfield J.F."/>
        </authorList>
    </citation>
    <scope>NUCLEOTIDE SEQUENCE</scope>
    <source>
        <strain evidence="1">NC_groundwater_1482_Ag_S-0.65um_47_24</strain>
    </source>
</reference>
<gene>
    <name evidence="1" type="ORF">HY730_08565</name>
</gene>
<evidence type="ECO:0000313" key="1">
    <source>
        <dbReference type="EMBL" id="MBI4596412.1"/>
    </source>
</evidence>
<comment type="caution">
    <text evidence="1">The sequence shown here is derived from an EMBL/GenBank/DDBJ whole genome shotgun (WGS) entry which is preliminary data.</text>
</comment>
<organism evidence="1 2">
    <name type="scientific">Tectimicrobiota bacterium</name>
    <dbReference type="NCBI Taxonomy" id="2528274"/>
    <lineage>
        <taxon>Bacteria</taxon>
        <taxon>Pseudomonadati</taxon>
        <taxon>Nitrospinota/Tectimicrobiota group</taxon>
        <taxon>Candidatus Tectimicrobiota</taxon>
    </lineage>
</organism>